<protein>
    <submittedName>
        <fullName evidence="2">AlNc14C67G4726 protein</fullName>
    </submittedName>
</protein>
<dbReference type="AlphaFoldDB" id="F0WDK7"/>
<feature type="region of interest" description="Disordered" evidence="1">
    <location>
        <begin position="29"/>
        <end position="53"/>
    </location>
</feature>
<name>F0WDK7_9STRA</name>
<dbReference type="HOGENOM" id="CLU_1443451_0_0_1"/>
<gene>
    <name evidence="2" type="primary">AlNc14C67G4726</name>
    <name evidence="2" type="ORF">ALNC14_054240</name>
</gene>
<dbReference type="EMBL" id="FR824112">
    <property type="protein sequence ID" value="CCA19281.1"/>
    <property type="molecule type" value="Genomic_DNA"/>
</dbReference>
<accession>F0WDK7</accession>
<evidence type="ECO:0000313" key="2">
    <source>
        <dbReference type="EMBL" id="CCA19281.1"/>
    </source>
</evidence>
<evidence type="ECO:0000256" key="1">
    <source>
        <dbReference type="SAM" id="MobiDB-lite"/>
    </source>
</evidence>
<feature type="compositionally biased region" description="Basic and acidic residues" evidence="1">
    <location>
        <begin position="30"/>
        <end position="42"/>
    </location>
</feature>
<proteinExistence type="predicted"/>
<sequence>MLLLEGELHPSTLILRKQIQAQQKLLQDTLEDRNGPDPKVENEVSSENIGSDRLRTKPSQISSLLLDTTTTRDVEYRMTPTSFKLINGYFVSIVGLLSTRNVLIREACTLPWRLAGISFYKAYNEVAHEIVVKSLLKSTIQPLVCEDDCSRWKRVLPNVGIHAANQSQLYIAHTIAMQCHKLQANQVM</sequence>
<organism evidence="2">
    <name type="scientific">Albugo laibachii Nc14</name>
    <dbReference type="NCBI Taxonomy" id="890382"/>
    <lineage>
        <taxon>Eukaryota</taxon>
        <taxon>Sar</taxon>
        <taxon>Stramenopiles</taxon>
        <taxon>Oomycota</taxon>
        <taxon>Peronosporomycetes</taxon>
        <taxon>Albuginales</taxon>
        <taxon>Albuginaceae</taxon>
        <taxon>Albugo</taxon>
    </lineage>
</organism>
<reference evidence="2" key="1">
    <citation type="journal article" date="2011" name="PLoS Biol.">
        <title>Gene gain and loss during evolution of obligate parasitism in the white rust pathogen of Arabidopsis thaliana.</title>
        <authorList>
            <person name="Kemen E."/>
            <person name="Gardiner A."/>
            <person name="Schultz-Larsen T."/>
            <person name="Kemen A.C."/>
            <person name="Balmuth A.L."/>
            <person name="Robert-Seilaniantz A."/>
            <person name="Bailey K."/>
            <person name="Holub E."/>
            <person name="Studholme D.J."/>
            <person name="Maclean D."/>
            <person name="Jones J.D."/>
        </authorList>
    </citation>
    <scope>NUCLEOTIDE SEQUENCE</scope>
</reference>
<reference evidence="2" key="2">
    <citation type="submission" date="2011-02" db="EMBL/GenBank/DDBJ databases">
        <authorList>
            <person name="MacLean D."/>
        </authorList>
    </citation>
    <scope>NUCLEOTIDE SEQUENCE</scope>
</reference>